<organism evidence="1 2">
    <name type="scientific">Rossellomorea marisflavi</name>
    <dbReference type="NCBI Taxonomy" id="189381"/>
    <lineage>
        <taxon>Bacteria</taxon>
        <taxon>Bacillati</taxon>
        <taxon>Bacillota</taxon>
        <taxon>Bacilli</taxon>
        <taxon>Bacillales</taxon>
        <taxon>Bacillaceae</taxon>
        <taxon>Rossellomorea</taxon>
    </lineage>
</organism>
<comment type="caution">
    <text evidence="1">The sequence shown here is derived from an EMBL/GenBank/DDBJ whole genome shotgun (WGS) entry which is preliminary data.</text>
</comment>
<dbReference type="Proteomes" id="UP000037405">
    <property type="component" value="Unassembled WGS sequence"/>
</dbReference>
<evidence type="ECO:0000313" key="1">
    <source>
        <dbReference type="EMBL" id="KON84608.1"/>
    </source>
</evidence>
<name>A0A0J5V962_9BACI</name>
<sequence length="59" mass="6895">MHVPPTDQRQDMVLPFLLSSTIPLLMKTLRMIFNHKKIQFIVNIPIDCNKIVFCEEEAP</sequence>
<protein>
    <submittedName>
        <fullName evidence="1">Uncharacterized protein</fullName>
    </submittedName>
</protein>
<accession>A0A0J5V962</accession>
<gene>
    <name evidence="1" type="ORF">AF331_11240</name>
</gene>
<keyword evidence="2" id="KW-1185">Reference proteome</keyword>
<dbReference type="AlphaFoldDB" id="A0A0J5V962"/>
<proteinExistence type="predicted"/>
<reference evidence="2" key="1">
    <citation type="submission" date="2015-07" db="EMBL/GenBank/DDBJ databases">
        <title>Fjat-14235 jcm11544.</title>
        <authorList>
            <person name="Liu B."/>
            <person name="Wang J."/>
            <person name="Zhu Y."/>
            <person name="Liu G."/>
            <person name="Chen Q."/>
            <person name="Chen Z."/>
            <person name="Lan J."/>
            <person name="Che J."/>
            <person name="Ge C."/>
            <person name="Shi H."/>
            <person name="Pan Z."/>
            <person name="Liu X."/>
        </authorList>
    </citation>
    <scope>NUCLEOTIDE SEQUENCE [LARGE SCALE GENOMIC DNA]</scope>
    <source>
        <strain evidence="2">JCM 11544</strain>
    </source>
</reference>
<dbReference type="PATRIC" id="fig|189381.11.peg.433"/>
<dbReference type="EMBL" id="LGUE01000004">
    <property type="protein sequence ID" value="KON84608.1"/>
    <property type="molecule type" value="Genomic_DNA"/>
</dbReference>
<evidence type="ECO:0000313" key="2">
    <source>
        <dbReference type="Proteomes" id="UP000037405"/>
    </source>
</evidence>